<accession>A0A2A6D1B0</accession>
<reference evidence="3" key="1">
    <citation type="journal article" date="2008" name="Nat. Genet.">
        <title>The Pristionchus pacificus genome provides a unique perspective on nematode lifestyle and parasitism.</title>
        <authorList>
            <person name="Dieterich C."/>
            <person name="Clifton S.W."/>
            <person name="Schuster L.N."/>
            <person name="Chinwalla A."/>
            <person name="Delehaunty K."/>
            <person name="Dinkelacker I."/>
            <person name="Fulton L."/>
            <person name="Fulton R."/>
            <person name="Godfrey J."/>
            <person name="Minx P."/>
            <person name="Mitreva M."/>
            <person name="Roeseler W."/>
            <person name="Tian H."/>
            <person name="Witte H."/>
            <person name="Yang S.P."/>
            <person name="Wilson R.K."/>
            <person name="Sommer R.J."/>
        </authorList>
    </citation>
    <scope>NUCLEOTIDE SEQUENCE [LARGE SCALE GENOMIC DNA]</scope>
    <source>
        <strain evidence="3">PS312</strain>
    </source>
</reference>
<dbReference type="SUPFAM" id="SSF54236">
    <property type="entry name" value="Ubiquitin-like"/>
    <property type="match status" value="1"/>
</dbReference>
<accession>A0A8R1YHB4</accession>
<feature type="compositionally biased region" description="Basic and acidic residues" evidence="1">
    <location>
        <begin position="25"/>
        <end position="47"/>
    </location>
</feature>
<keyword evidence="3" id="KW-1185">Reference proteome</keyword>
<feature type="compositionally biased region" description="Basic residues" evidence="1">
    <location>
        <begin position="1"/>
        <end position="14"/>
    </location>
</feature>
<dbReference type="AlphaFoldDB" id="A0A2A6D1B0"/>
<reference evidence="2" key="2">
    <citation type="submission" date="2022-06" db="UniProtKB">
        <authorList>
            <consortium name="EnsemblMetazoa"/>
        </authorList>
    </citation>
    <scope>IDENTIFICATION</scope>
    <source>
        <strain evidence="2">PS312</strain>
    </source>
</reference>
<feature type="region of interest" description="Disordered" evidence="1">
    <location>
        <begin position="1"/>
        <end position="47"/>
    </location>
</feature>
<proteinExistence type="predicted"/>
<evidence type="ECO:0000256" key="1">
    <source>
        <dbReference type="SAM" id="MobiDB-lite"/>
    </source>
</evidence>
<gene>
    <name evidence="2" type="primary">WBGene00108324</name>
</gene>
<protein>
    <submittedName>
        <fullName evidence="2">Uncharacterized protein</fullName>
    </submittedName>
</protein>
<organism evidence="2 3">
    <name type="scientific">Pristionchus pacificus</name>
    <name type="common">Parasitic nematode worm</name>
    <dbReference type="NCBI Taxonomy" id="54126"/>
    <lineage>
        <taxon>Eukaryota</taxon>
        <taxon>Metazoa</taxon>
        <taxon>Ecdysozoa</taxon>
        <taxon>Nematoda</taxon>
        <taxon>Chromadorea</taxon>
        <taxon>Rhabditida</taxon>
        <taxon>Rhabditina</taxon>
        <taxon>Diplogasteromorpha</taxon>
        <taxon>Diplogasteroidea</taxon>
        <taxon>Neodiplogasteridae</taxon>
        <taxon>Pristionchus</taxon>
    </lineage>
</organism>
<sequence>MRRGRHKEQRRRGRREMDGQGGGSKWDRTWKSARKGAEKGFKNKIQEASHPPVHVDFVSHNSVMMEAHKKMGDYGIRHGSNIVCHPFFSFYEYAEARGQPIPRRNQRT</sequence>
<evidence type="ECO:0000313" key="3">
    <source>
        <dbReference type="Proteomes" id="UP000005239"/>
    </source>
</evidence>
<evidence type="ECO:0000313" key="2">
    <source>
        <dbReference type="EnsemblMetazoa" id="PPA18770.1"/>
    </source>
</evidence>
<name>A0A2A6D1B0_PRIPA</name>
<dbReference type="Proteomes" id="UP000005239">
    <property type="component" value="Unassembled WGS sequence"/>
</dbReference>
<dbReference type="InterPro" id="IPR029071">
    <property type="entry name" value="Ubiquitin-like_domsf"/>
</dbReference>
<dbReference type="EnsemblMetazoa" id="PPA18770.1">
    <property type="protein sequence ID" value="PPA18770.1"/>
    <property type="gene ID" value="WBGene00108324"/>
</dbReference>